<protein>
    <submittedName>
        <fullName evidence="2">Type I restriction enzyme S subunit</fullName>
        <ecNumber evidence="2">3.1.21.3</ecNumber>
    </submittedName>
</protein>
<keyword evidence="2" id="KW-0378">Hydrolase</keyword>
<sequence length="136" mass="16162">MTILLSIKPKYVKEILKGSKKYEFRKSIFKKYDKNELVFIYSSYPVKRIVGTFSVGDIIENCPKILWNEFKNVSGIKESEFFKYFKEKDNGYAIQINKLNEFKNPVNPKDINPDFRAPQSFCYISQNFEEEILFKI</sequence>
<reference evidence="2 3" key="1">
    <citation type="submission" date="2020-07" db="EMBL/GenBank/DDBJ databases">
        <title>Genomic Encyclopedia of Type Strains, Phase IV (KMG-V): Genome sequencing to study the core and pangenomes of soil and plant-associated prokaryotes.</title>
        <authorList>
            <person name="Whitman W."/>
        </authorList>
    </citation>
    <scope>NUCLEOTIDE SEQUENCE [LARGE SCALE GENOMIC DNA]</scope>
    <source>
        <strain evidence="2 3">A5</strain>
    </source>
</reference>
<dbReference type="InterPro" id="IPR007374">
    <property type="entry name" value="ASCH_domain"/>
</dbReference>
<evidence type="ECO:0000313" key="2">
    <source>
        <dbReference type="EMBL" id="MBA2846662.1"/>
    </source>
</evidence>
<dbReference type="RefSeq" id="WP_181492087.1">
    <property type="nucleotide sequence ID" value="NZ_JACDUJ010000001.1"/>
</dbReference>
<comment type="caution">
    <text evidence="2">The sequence shown here is derived from an EMBL/GenBank/DDBJ whole genome shotgun (WGS) entry which is preliminary data.</text>
</comment>
<proteinExistence type="predicted"/>
<evidence type="ECO:0000313" key="3">
    <source>
        <dbReference type="Proteomes" id="UP000571854"/>
    </source>
</evidence>
<name>A0A7J9NN33_METMI</name>
<dbReference type="InterPro" id="IPR015947">
    <property type="entry name" value="PUA-like_sf"/>
</dbReference>
<dbReference type="AlphaFoldDB" id="A0A7J9NN33"/>
<accession>A0A7J9NN33</accession>
<organism evidence="2 3">
    <name type="scientific">Methanococcus maripaludis</name>
    <name type="common">Methanococcus deltae</name>
    <dbReference type="NCBI Taxonomy" id="39152"/>
    <lineage>
        <taxon>Archaea</taxon>
        <taxon>Methanobacteriati</taxon>
        <taxon>Methanobacteriota</taxon>
        <taxon>Methanomada group</taxon>
        <taxon>Methanococci</taxon>
        <taxon>Methanococcales</taxon>
        <taxon>Methanococcaceae</taxon>
        <taxon>Methanococcus</taxon>
    </lineage>
</organism>
<dbReference type="SUPFAM" id="SSF88697">
    <property type="entry name" value="PUA domain-like"/>
    <property type="match status" value="1"/>
</dbReference>
<dbReference type="Gene3D" id="2.30.130.30">
    <property type="entry name" value="Hypothetical protein"/>
    <property type="match status" value="1"/>
</dbReference>
<feature type="domain" description="ASCH" evidence="1">
    <location>
        <begin position="5"/>
        <end position="100"/>
    </location>
</feature>
<dbReference type="EMBL" id="JACDUJ010000001">
    <property type="protein sequence ID" value="MBA2846662.1"/>
    <property type="molecule type" value="Genomic_DNA"/>
</dbReference>
<dbReference type="EC" id="3.1.21.3" evidence="2"/>
<evidence type="ECO:0000259" key="1">
    <source>
        <dbReference type="SMART" id="SM01022"/>
    </source>
</evidence>
<dbReference type="SMART" id="SM01022">
    <property type="entry name" value="ASCH"/>
    <property type="match status" value="1"/>
</dbReference>
<dbReference type="GO" id="GO:0009035">
    <property type="term" value="F:type I site-specific deoxyribonuclease activity"/>
    <property type="evidence" value="ECO:0007669"/>
    <property type="project" value="UniProtKB-EC"/>
</dbReference>
<dbReference type="Proteomes" id="UP000571854">
    <property type="component" value="Unassembled WGS sequence"/>
</dbReference>
<gene>
    <name evidence="2" type="ORF">HNP88_000846</name>
</gene>